<evidence type="ECO:0000313" key="2">
    <source>
        <dbReference type="EMBL" id="KAL2607708.1"/>
    </source>
</evidence>
<dbReference type="InterPro" id="IPR025724">
    <property type="entry name" value="GAG-pre-integrase_dom"/>
</dbReference>
<reference evidence="2 3" key="1">
    <citation type="submission" date="2024-09" db="EMBL/GenBank/DDBJ databases">
        <title>Chromosome-scale assembly of Riccia fluitans.</title>
        <authorList>
            <person name="Paukszto L."/>
            <person name="Sawicki J."/>
            <person name="Karawczyk K."/>
            <person name="Piernik-Szablinska J."/>
            <person name="Szczecinska M."/>
            <person name="Mazdziarz M."/>
        </authorList>
    </citation>
    <scope>NUCLEOTIDE SEQUENCE [LARGE SCALE GENOMIC DNA]</scope>
    <source>
        <strain evidence="2">Rf_01</strain>
        <tissue evidence="2">Aerial parts of the thallus</tissue>
    </source>
</reference>
<dbReference type="EMBL" id="JBHFFA010000008">
    <property type="protein sequence ID" value="KAL2607708.1"/>
    <property type="molecule type" value="Genomic_DNA"/>
</dbReference>
<evidence type="ECO:0000259" key="1">
    <source>
        <dbReference type="Pfam" id="PF13976"/>
    </source>
</evidence>
<sequence length="157" mass="18224">MIHISDTIYALHARRNLIAFRTLRENRYHLMIGDDKGLEVLRLMKKDIHGMQCLETFSMFGNKLYTVHINPSIHRDLIVGANVITTMTSEEYTHWHARLGHIGNAVLRKMIKHQVVYDLPTQLEQGIIQFGKRLCPPCAMGKLVRQPFFYKEPVQSP</sequence>
<organism evidence="2 3">
    <name type="scientific">Riccia fluitans</name>
    <dbReference type="NCBI Taxonomy" id="41844"/>
    <lineage>
        <taxon>Eukaryota</taxon>
        <taxon>Viridiplantae</taxon>
        <taxon>Streptophyta</taxon>
        <taxon>Embryophyta</taxon>
        <taxon>Marchantiophyta</taxon>
        <taxon>Marchantiopsida</taxon>
        <taxon>Marchantiidae</taxon>
        <taxon>Marchantiales</taxon>
        <taxon>Ricciaceae</taxon>
        <taxon>Riccia</taxon>
    </lineage>
</organism>
<comment type="caution">
    <text evidence="2">The sequence shown here is derived from an EMBL/GenBank/DDBJ whole genome shotgun (WGS) entry which is preliminary data.</text>
</comment>
<gene>
    <name evidence="2" type="ORF">R1flu_026281</name>
</gene>
<dbReference type="AlphaFoldDB" id="A0ABD1XJJ7"/>
<feature type="domain" description="GAG-pre-integrase" evidence="1">
    <location>
        <begin position="64"/>
        <end position="142"/>
    </location>
</feature>
<keyword evidence="3" id="KW-1185">Reference proteome</keyword>
<dbReference type="Pfam" id="PF13976">
    <property type="entry name" value="gag_pre-integrs"/>
    <property type="match status" value="1"/>
</dbReference>
<accession>A0ABD1XJJ7</accession>
<dbReference type="Proteomes" id="UP001605036">
    <property type="component" value="Unassembled WGS sequence"/>
</dbReference>
<evidence type="ECO:0000313" key="3">
    <source>
        <dbReference type="Proteomes" id="UP001605036"/>
    </source>
</evidence>
<protein>
    <recommendedName>
        <fullName evidence="1">GAG-pre-integrase domain-containing protein</fullName>
    </recommendedName>
</protein>
<name>A0ABD1XJJ7_9MARC</name>
<proteinExistence type="predicted"/>